<keyword evidence="8" id="KW-1185">Reference proteome</keyword>
<evidence type="ECO:0008006" key="9">
    <source>
        <dbReference type="Google" id="ProtNLM"/>
    </source>
</evidence>
<accession>A0A0D6ZDJ8</accession>
<feature type="domain" description="SLH" evidence="5">
    <location>
        <begin position="24"/>
        <end position="82"/>
    </location>
</feature>
<evidence type="ECO:0000259" key="6">
    <source>
        <dbReference type="PROSITE" id="PS51781"/>
    </source>
</evidence>
<dbReference type="InterPro" id="IPR001119">
    <property type="entry name" value="SLH_dom"/>
</dbReference>
<protein>
    <recommendedName>
        <fullName evidence="9">Cell wall hydrolase</fullName>
    </recommendedName>
</protein>
<dbReference type="SMART" id="SM00287">
    <property type="entry name" value="SH3b"/>
    <property type="match status" value="1"/>
</dbReference>
<dbReference type="Proteomes" id="UP000032512">
    <property type="component" value="Unassembled WGS sequence"/>
</dbReference>
<organism evidence="7 8">
    <name type="scientific">Mesobacillus subterraneus</name>
    <dbReference type="NCBI Taxonomy" id="285983"/>
    <lineage>
        <taxon>Bacteria</taxon>
        <taxon>Bacillati</taxon>
        <taxon>Bacillota</taxon>
        <taxon>Bacilli</taxon>
        <taxon>Bacillales</taxon>
        <taxon>Bacillaceae</taxon>
        <taxon>Mesobacillus</taxon>
    </lineage>
</organism>
<name>A0A0D6ZDJ8_9BACI</name>
<feature type="domain" description="SH3b" evidence="6">
    <location>
        <begin position="196"/>
        <end position="258"/>
    </location>
</feature>
<keyword evidence="3" id="KW-0961">Cell wall biogenesis/degradation</keyword>
<dbReference type="PROSITE" id="PS51272">
    <property type="entry name" value="SLH"/>
    <property type="match status" value="2"/>
</dbReference>
<dbReference type="PANTHER" id="PTHR30404">
    <property type="entry name" value="N-ACETYLMURAMOYL-L-ALANINE AMIDASE"/>
    <property type="match status" value="1"/>
</dbReference>
<evidence type="ECO:0000256" key="2">
    <source>
        <dbReference type="ARBA" id="ARBA00022801"/>
    </source>
</evidence>
<dbReference type="Gene3D" id="2.30.30.40">
    <property type="entry name" value="SH3 Domains"/>
    <property type="match status" value="1"/>
</dbReference>
<dbReference type="AlphaFoldDB" id="A0A0D6ZDJ8"/>
<dbReference type="PATRIC" id="fig|285983.3.peg.2703"/>
<sequence length="468" mass="50866">MKQFVISILLAFLILPFTANSSEAAVTFLDVDSSHRSYQEISYLAGGNIVFGTGGYFDPNSSVTRAEAATMLGRAMNLNGTKRATMFKDVDSGSFASGYIQSAVEKGIISGYSDGTFKPEQPVKRGEMAILINRAFGYGGTESISAANALLEKGIAQGISTGDFGYYLEIKRADFSVFLARAINYKYRINASAEFGGDLQIMADSLNVRSGPSTKFPIVHELPIATKVEAAYRVGDWVFIRSAGVEGLVHGAYLTGTYPSFMNKPLPASTPLSEQMIIIDPGHGGKDPGASGYGIQEKAVVLDTALKVKALLDKTPFSYKLTREADVYLSLSQRVSLAKSVGGDTFVSIHANAFNGSANGTEVYYYGTSATNPYQSDSKKLAAAIQNRLLAAWKLYDRGIDHGDFHVLRENSMPAVLVELGFIDNKEDNEKLASAWWRQEAAEAIYLGILDYYNEKGYNVSYLYNNVN</sequence>
<feature type="chain" id="PRO_5002315962" description="Cell wall hydrolase" evidence="4">
    <location>
        <begin position="25"/>
        <end position="468"/>
    </location>
</feature>
<gene>
    <name evidence="7" type="ORF">UB32_00320</name>
</gene>
<dbReference type="GO" id="GO:0009253">
    <property type="term" value="P:peptidoglycan catabolic process"/>
    <property type="evidence" value="ECO:0007669"/>
    <property type="project" value="InterPro"/>
</dbReference>
<reference evidence="7 8" key="1">
    <citation type="submission" date="2015-01" db="EMBL/GenBank/DDBJ databases">
        <title>Draft genome sequences of the supercritical CO2 tolerant bacteria Bacillus subterraneus MITOT1 and Bacillus cereus MIT0214.</title>
        <authorList>
            <person name="Peet K.C."/>
            <person name="Thompson J.R."/>
        </authorList>
    </citation>
    <scope>NUCLEOTIDE SEQUENCE [LARGE SCALE GENOMIC DNA]</scope>
    <source>
        <strain evidence="7 8">MITOT1</strain>
    </source>
</reference>
<dbReference type="SMART" id="SM00646">
    <property type="entry name" value="Ami_3"/>
    <property type="match status" value="1"/>
</dbReference>
<dbReference type="InterPro" id="IPR050695">
    <property type="entry name" value="N-acetylmuramoyl_amidase_3"/>
</dbReference>
<evidence type="ECO:0000313" key="8">
    <source>
        <dbReference type="Proteomes" id="UP000032512"/>
    </source>
</evidence>
<dbReference type="SUPFAM" id="SSF53187">
    <property type="entry name" value="Zn-dependent exopeptidases"/>
    <property type="match status" value="1"/>
</dbReference>
<dbReference type="InterPro" id="IPR003646">
    <property type="entry name" value="SH3-like_bac-type"/>
</dbReference>
<feature type="domain" description="SLH" evidence="5">
    <location>
        <begin position="83"/>
        <end position="146"/>
    </location>
</feature>
<keyword evidence="2" id="KW-0378">Hydrolase</keyword>
<dbReference type="RefSeq" id="WP_044390250.1">
    <property type="nucleotide sequence ID" value="NZ_JXIQ01000002.1"/>
</dbReference>
<dbReference type="GO" id="GO:0030288">
    <property type="term" value="C:outer membrane-bounded periplasmic space"/>
    <property type="evidence" value="ECO:0007669"/>
    <property type="project" value="TreeGrafter"/>
</dbReference>
<proteinExistence type="predicted"/>
<dbReference type="OrthoDB" id="9806267at2"/>
<evidence type="ECO:0000259" key="5">
    <source>
        <dbReference type="PROSITE" id="PS51272"/>
    </source>
</evidence>
<keyword evidence="1 4" id="KW-0732">Signal</keyword>
<dbReference type="GO" id="GO:0071555">
    <property type="term" value="P:cell wall organization"/>
    <property type="evidence" value="ECO:0007669"/>
    <property type="project" value="UniProtKB-KW"/>
</dbReference>
<dbReference type="Pfam" id="PF00395">
    <property type="entry name" value="SLH"/>
    <property type="match status" value="2"/>
</dbReference>
<evidence type="ECO:0000313" key="7">
    <source>
        <dbReference type="EMBL" id="KIY23879.1"/>
    </source>
</evidence>
<dbReference type="EMBL" id="JXIQ01000002">
    <property type="protein sequence ID" value="KIY23879.1"/>
    <property type="molecule type" value="Genomic_DNA"/>
</dbReference>
<evidence type="ECO:0000256" key="3">
    <source>
        <dbReference type="ARBA" id="ARBA00023316"/>
    </source>
</evidence>
<dbReference type="PANTHER" id="PTHR30404:SF0">
    <property type="entry name" value="N-ACETYLMURAMOYL-L-ALANINE AMIDASE AMIC"/>
    <property type="match status" value="1"/>
</dbReference>
<evidence type="ECO:0000256" key="1">
    <source>
        <dbReference type="ARBA" id="ARBA00022729"/>
    </source>
</evidence>
<comment type="caution">
    <text evidence="7">The sequence shown here is derived from an EMBL/GenBank/DDBJ whole genome shotgun (WGS) entry which is preliminary data.</text>
</comment>
<dbReference type="Gene3D" id="3.40.630.40">
    <property type="entry name" value="Zn-dependent exopeptidases"/>
    <property type="match status" value="1"/>
</dbReference>
<evidence type="ECO:0000256" key="4">
    <source>
        <dbReference type="SAM" id="SignalP"/>
    </source>
</evidence>
<dbReference type="CDD" id="cd02696">
    <property type="entry name" value="MurNAc-LAA"/>
    <property type="match status" value="1"/>
</dbReference>
<dbReference type="Pfam" id="PF01520">
    <property type="entry name" value="Amidase_3"/>
    <property type="match status" value="1"/>
</dbReference>
<dbReference type="PROSITE" id="PS51781">
    <property type="entry name" value="SH3B"/>
    <property type="match status" value="1"/>
</dbReference>
<dbReference type="GO" id="GO:0008745">
    <property type="term" value="F:N-acetylmuramoyl-L-alanine amidase activity"/>
    <property type="evidence" value="ECO:0007669"/>
    <property type="project" value="InterPro"/>
</dbReference>
<feature type="signal peptide" evidence="4">
    <location>
        <begin position="1"/>
        <end position="24"/>
    </location>
</feature>
<dbReference type="Pfam" id="PF08239">
    <property type="entry name" value="SH3_3"/>
    <property type="match status" value="1"/>
</dbReference>
<dbReference type="InterPro" id="IPR002508">
    <property type="entry name" value="MurNAc-LAA_cat"/>
</dbReference>